<keyword evidence="2 5" id="KW-0732">Signal</keyword>
<dbReference type="PANTHER" id="PTHR24276:SF98">
    <property type="entry name" value="FI18310P1-RELATED"/>
    <property type="match status" value="1"/>
</dbReference>
<dbReference type="SUPFAM" id="SSF50494">
    <property type="entry name" value="Trypsin-like serine proteases"/>
    <property type="match status" value="1"/>
</dbReference>
<evidence type="ECO:0000256" key="2">
    <source>
        <dbReference type="ARBA" id="ARBA00022729"/>
    </source>
</evidence>
<dbReference type="InterPro" id="IPR028994">
    <property type="entry name" value="Integrin_alpha_N"/>
</dbReference>
<dbReference type="EMBL" id="LFBV01000001">
    <property type="protein sequence ID" value="OKH96505.1"/>
    <property type="molecule type" value="Genomic_DNA"/>
</dbReference>
<evidence type="ECO:0000256" key="3">
    <source>
        <dbReference type="ARBA" id="ARBA00023157"/>
    </source>
</evidence>
<dbReference type="Proteomes" id="UP000186455">
    <property type="component" value="Unassembled WGS sequence"/>
</dbReference>
<dbReference type="GO" id="GO:0006508">
    <property type="term" value="P:proteolysis"/>
    <property type="evidence" value="ECO:0007669"/>
    <property type="project" value="InterPro"/>
</dbReference>
<protein>
    <recommendedName>
        <fullName evidence="6">Peptidase S1 domain-containing protein</fullName>
    </recommendedName>
</protein>
<keyword evidence="8" id="KW-1185">Reference proteome</keyword>
<name>A0A1Q4VFB1_9ACTN</name>
<evidence type="ECO:0000313" key="7">
    <source>
        <dbReference type="EMBL" id="OKH96505.1"/>
    </source>
</evidence>
<dbReference type="FunFam" id="2.40.10.10:FF:000068">
    <property type="entry name" value="transmembrane protease serine 2"/>
    <property type="match status" value="1"/>
</dbReference>
<dbReference type="InterPro" id="IPR018114">
    <property type="entry name" value="TRYPSIN_HIS"/>
</dbReference>
<organism evidence="7 8">
    <name type="scientific">Streptomyces uncialis</name>
    <dbReference type="NCBI Taxonomy" id="1048205"/>
    <lineage>
        <taxon>Bacteria</taxon>
        <taxon>Bacillati</taxon>
        <taxon>Actinomycetota</taxon>
        <taxon>Actinomycetes</taxon>
        <taxon>Kitasatosporales</taxon>
        <taxon>Streptomycetaceae</taxon>
        <taxon>Streptomyces</taxon>
    </lineage>
</organism>
<evidence type="ECO:0000256" key="5">
    <source>
        <dbReference type="SAM" id="SignalP"/>
    </source>
</evidence>
<dbReference type="PROSITE" id="PS50240">
    <property type="entry name" value="TRYPSIN_DOM"/>
    <property type="match status" value="1"/>
</dbReference>
<dbReference type="Gene3D" id="2.40.10.10">
    <property type="entry name" value="Trypsin-like serine proteases"/>
    <property type="match status" value="1"/>
</dbReference>
<dbReference type="SMART" id="SM00020">
    <property type="entry name" value="Tryp_SPc"/>
    <property type="match status" value="1"/>
</dbReference>
<dbReference type="PROSITE" id="PS00134">
    <property type="entry name" value="TRYPSIN_HIS"/>
    <property type="match status" value="1"/>
</dbReference>
<dbReference type="InterPro" id="IPR001254">
    <property type="entry name" value="Trypsin_dom"/>
</dbReference>
<dbReference type="InterPro" id="IPR013517">
    <property type="entry name" value="FG-GAP"/>
</dbReference>
<dbReference type="Pfam" id="PF00089">
    <property type="entry name" value="Trypsin"/>
    <property type="match status" value="1"/>
</dbReference>
<evidence type="ECO:0000259" key="6">
    <source>
        <dbReference type="PROSITE" id="PS50240"/>
    </source>
</evidence>
<feature type="domain" description="Peptidase S1" evidence="6">
    <location>
        <begin position="51"/>
        <end position="309"/>
    </location>
</feature>
<dbReference type="InterPro" id="IPR050430">
    <property type="entry name" value="Peptidase_S1"/>
</dbReference>
<dbReference type="InterPro" id="IPR043504">
    <property type="entry name" value="Peptidase_S1_PA_chymotrypsin"/>
</dbReference>
<dbReference type="CDD" id="cd00190">
    <property type="entry name" value="Tryp_SPc"/>
    <property type="match status" value="1"/>
</dbReference>
<dbReference type="InterPro" id="IPR009003">
    <property type="entry name" value="Peptidase_S1_PA"/>
</dbReference>
<dbReference type="Gene3D" id="2.130.10.130">
    <property type="entry name" value="Integrin alpha, N-terminal"/>
    <property type="match status" value="1"/>
</dbReference>
<dbReference type="SUPFAM" id="SSF69318">
    <property type="entry name" value="Integrin alpha N-terminal domain"/>
    <property type="match status" value="1"/>
</dbReference>
<feature type="region of interest" description="Disordered" evidence="4">
    <location>
        <begin position="30"/>
        <end position="60"/>
    </location>
</feature>
<dbReference type="PANTHER" id="PTHR24276">
    <property type="entry name" value="POLYSERASE-RELATED"/>
    <property type="match status" value="1"/>
</dbReference>
<dbReference type="RefSeq" id="WP_143201188.1">
    <property type="nucleotide sequence ID" value="NZ_LFBV01000001.1"/>
</dbReference>
<dbReference type="InterPro" id="IPR001314">
    <property type="entry name" value="Peptidase_S1A"/>
</dbReference>
<accession>A0A1Q4VFB1</accession>
<reference evidence="7 8" key="1">
    <citation type="submission" date="2015-06" db="EMBL/GenBank/DDBJ databases">
        <title>Cloning and characterization of the uncialamcin biosynthetic gene cluster.</title>
        <authorList>
            <person name="Yan X."/>
            <person name="Huang T."/>
            <person name="Ge H."/>
            <person name="Shen B."/>
        </authorList>
    </citation>
    <scope>NUCLEOTIDE SEQUENCE [LARGE SCALE GENOMIC DNA]</scope>
    <source>
        <strain evidence="7 8">DCA2648</strain>
    </source>
</reference>
<dbReference type="PRINTS" id="PR00722">
    <property type="entry name" value="CHYMOTRYPSIN"/>
</dbReference>
<evidence type="ECO:0000256" key="1">
    <source>
        <dbReference type="ARBA" id="ARBA00007664"/>
    </source>
</evidence>
<keyword evidence="3" id="KW-1015">Disulfide bond</keyword>
<dbReference type="AlphaFoldDB" id="A0A1Q4VFB1"/>
<feature type="signal peptide" evidence="5">
    <location>
        <begin position="1"/>
        <end position="22"/>
    </location>
</feature>
<gene>
    <name evidence="7" type="ORF">AB852_08075</name>
</gene>
<comment type="caution">
    <text evidence="7">The sequence shown here is derived from an EMBL/GenBank/DDBJ whole genome shotgun (WGS) entry which is preliminary data.</text>
</comment>
<evidence type="ECO:0000256" key="4">
    <source>
        <dbReference type="SAM" id="MobiDB-lite"/>
    </source>
</evidence>
<sequence>MATALALLGGAAFAVTSYDSPAAPEAAALTGETVKPPPGTDTASATPAPTVSPGTTASPRVTVAGNSTASWMAQLVYDAPGYGKHFVCAGTLVAPNKVLTAAHCLDDPRTGARQDWERRGEVAVGTNRSVTAPNAAPRVDVTRAWVHPRYDARTFTHDIALLTLARPVAHTTLELAGPADTALYKAGTDAVAYGWGLTASREDTARIAPVLQKVTVPLNADPVCRVNLGTGFRAADGMFCAGQLGTGDDVTGLTSCPADSGGPLVTGNKVVGVVSWGMSRGEQVCHVSGTHEVFGKVSAYQPQLRAQVDDTDLGRDGRADLFARTRTGGGGYAHASAGHRFAAPVPVPGAWDAYDVVLQSDLDRDGLQDFVMRRTDDGAVLWRRQDTPGGAWRDTRIARDWSAHRFLVVPGDVTGDRFPDLLTVTASGTLYIHRGNGDGSLARPVAAGGGYQVYNSLRGHGDFTGDGRTDLFARTKDGKLYLLEGTGSVTHPFAVPRHVRDWVEYNGFAAPGDVTGDGRADFLARSRAGNLFLYPGTGKASRDIFAPRIRVGGGYQRYDLLG</sequence>
<evidence type="ECO:0000313" key="8">
    <source>
        <dbReference type="Proteomes" id="UP000186455"/>
    </source>
</evidence>
<feature type="compositionally biased region" description="Polar residues" evidence="4">
    <location>
        <begin position="41"/>
        <end position="60"/>
    </location>
</feature>
<proteinExistence type="inferred from homology"/>
<dbReference type="GO" id="GO:0004252">
    <property type="term" value="F:serine-type endopeptidase activity"/>
    <property type="evidence" value="ECO:0007669"/>
    <property type="project" value="InterPro"/>
</dbReference>
<feature type="chain" id="PRO_5012388787" description="Peptidase S1 domain-containing protein" evidence="5">
    <location>
        <begin position="23"/>
        <end position="562"/>
    </location>
</feature>
<dbReference type="STRING" id="1048205.AB852_08075"/>
<comment type="similarity">
    <text evidence="1">Belongs to the peptidase S1 family.</text>
</comment>
<dbReference type="Pfam" id="PF13517">
    <property type="entry name" value="FG-GAP_3"/>
    <property type="match status" value="1"/>
</dbReference>